<comment type="catalytic activity">
    <reaction evidence="2">
        <text>L-glutamine + H2O = L-glutamate + NH4(+)</text>
        <dbReference type="Rhea" id="RHEA:15889"/>
        <dbReference type="ChEBI" id="CHEBI:15377"/>
        <dbReference type="ChEBI" id="CHEBI:28938"/>
        <dbReference type="ChEBI" id="CHEBI:29985"/>
        <dbReference type="ChEBI" id="CHEBI:58359"/>
        <dbReference type="EC" id="3.5.1.2"/>
    </reaction>
</comment>
<evidence type="ECO:0000313" key="5">
    <source>
        <dbReference type="Proteomes" id="UP000178162"/>
    </source>
</evidence>
<keyword evidence="1 2" id="KW-0315">Glutamine amidotransferase</keyword>
<dbReference type="HAMAP" id="MF_02213">
    <property type="entry name" value="Lipid_II_synth_GatD"/>
    <property type="match status" value="1"/>
</dbReference>
<name>A0A1G1WC58_9BACT</name>
<comment type="similarity">
    <text evidence="2">Belongs to the CobB/CobQ family. GatD subfamily.</text>
</comment>
<dbReference type="GO" id="GO:0009252">
    <property type="term" value="P:peptidoglycan biosynthetic process"/>
    <property type="evidence" value="ECO:0007669"/>
    <property type="project" value="UniProtKB-UniRule"/>
</dbReference>
<keyword evidence="2" id="KW-0961">Cell wall biogenesis/degradation</keyword>
<dbReference type="Pfam" id="PF07685">
    <property type="entry name" value="GATase_3"/>
    <property type="match status" value="1"/>
</dbReference>
<dbReference type="EMBL" id="MHCR01000021">
    <property type="protein sequence ID" value="OGY25204.1"/>
    <property type="molecule type" value="Genomic_DNA"/>
</dbReference>
<dbReference type="GO" id="GO:0004359">
    <property type="term" value="F:glutaminase activity"/>
    <property type="evidence" value="ECO:0007669"/>
    <property type="project" value="UniProtKB-UniRule"/>
</dbReference>
<accession>A0A1G1WC58</accession>
<evidence type="ECO:0000256" key="1">
    <source>
        <dbReference type="ARBA" id="ARBA00022962"/>
    </source>
</evidence>
<dbReference type="GO" id="GO:0008360">
    <property type="term" value="P:regulation of cell shape"/>
    <property type="evidence" value="ECO:0007669"/>
    <property type="project" value="UniProtKB-KW"/>
</dbReference>
<organism evidence="4 5">
    <name type="scientific">Candidatus Woykebacteria bacterium RBG_16_39_9b</name>
    <dbReference type="NCBI Taxonomy" id="1802595"/>
    <lineage>
        <taxon>Bacteria</taxon>
        <taxon>Candidatus Woykeibacteriota</taxon>
    </lineage>
</organism>
<comment type="caution">
    <text evidence="4">The sequence shown here is derived from an EMBL/GenBank/DDBJ whole genome shotgun (WGS) entry which is preliminary data.</text>
</comment>
<comment type="function">
    <text evidence="2">The lipid II isoglutaminyl synthase complex catalyzes the formation of alpha-D-isoglutamine in the cell wall lipid II stem peptide. The GatD subunit catalyzes the hydrolysis of glutamine to glutamate and ammonia. The resulting ammonia molecule is channeled to the active site of MurT.</text>
</comment>
<sequence length="249" mass="27872">MNLNIAWLYPKQMSTYGDRGNIITLVKRCRWRNIDVNIDEIDLGDKIDSKKYDLYFFGGGQDRSQIKVSEDLQKIKRGDLVRAADEDAVFLSICGGYQLLGHYYQPSHGNKLEGVGILDVVTRASNTRMIGNLVIKANKDFIRNKFNPLTLVGFENHSGKTYLGKKASPLGLVEKGFGNNGEDKTEGAVQRNVFGCYLHGPLLPKNPHFADLLIKTALSKRFGDVELKNLKDSEELLAHDAAIQRSRSV</sequence>
<comment type="catalytic activity">
    <reaction evidence="2">
        <text>beta-D-GlcNAc-(1-&gt;4)-Mur2Ac(oyl-L-Ala-gamma-D-Glu-L-Lys-D-Ala-D-Ala)-di-trans,octa-cis-undecaprenyl diphosphate + L-glutamine + ATP + H2O = beta-D-GlcNAc-(1-&gt;4)-Mur2Ac(oyl-L-Ala-D-isoglutaminyl-L-Lys-D-Ala-D-Ala)-di-trans,octa-cis-undecaprenyl diphosphate + L-glutamate + ADP + phosphate + H(+)</text>
        <dbReference type="Rhea" id="RHEA:57928"/>
        <dbReference type="ChEBI" id="CHEBI:15377"/>
        <dbReference type="ChEBI" id="CHEBI:15378"/>
        <dbReference type="ChEBI" id="CHEBI:29985"/>
        <dbReference type="ChEBI" id="CHEBI:30616"/>
        <dbReference type="ChEBI" id="CHEBI:43474"/>
        <dbReference type="ChEBI" id="CHEBI:58359"/>
        <dbReference type="ChEBI" id="CHEBI:60033"/>
        <dbReference type="ChEBI" id="CHEBI:62233"/>
        <dbReference type="ChEBI" id="CHEBI:456216"/>
        <dbReference type="EC" id="6.3.5.13"/>
    </reaction>
</comment>
<dbReference type="InterPro" id="IPR029062">
    <property type="entry name" value="Class_I_gatase-like"/>
</dbReference>
<keyword evidence="2" id="KW-0133">Cell shape</keyword>
<feature type="active site" evidence="2">
    <location>
        <position position="199"/>
    </location>
</feature>
<dbReference type="InterPro" id="IPR043702">
    <property type="entry name" value="Lipid_II_synth_GatD"/>
</dbReference>
<dbReference type="InterPro" id="IPR011698">
    <property type="entry name" value="GATase_3"/>
</dbReference>
<keyword evidence="2" id="KW-0436">Ligase</keyword>
<feature type="binding site" evidence="2">
    <location>
        <position position="128"/>
    </location>
    <ligand>
        <name>substrate</name>
    </ligand>
</feature>
<evidence type="ECO:0000313" key="4">
    <source>
        <dbReference type="EMBL" id="OGY25204.1"/>
    </source>
</evidence>
<dbReference type="AlphaFoldDB" id="A0A1G1WC58"/>
<keyword evidence="2" id="KW-0573">Peptidoglycan synthesis</keyword>
<dbReference type="GO" id="GO:0009236">
    <property type="term" value="P:cobalamin biosynthetic process"/>
    <property type="evidence" value="ECO:0007669"/>
    <property type="project" value="InterPro"/>
</dbReference>
<dbReference type="GO" id="GO:0140282">
    <property type="term" value="F:carbon-nitrogen ligase activity on lipid II"/>
    <property type="evidence" value="ECO:0007669"/>
    <property type="project" value="UniProtKB-UniRule"/>
</dbReference>
<evidence type="ECO:0000259" key="3">
    <source>
        <dbReference type="Pfam" id="PF07685"/>
    </source>
</evidence>
<dbReference type="EC" id="6.3.5.13" evidence="2"/>
<dbReference type="PANTHER" id="PTHR21343:SF9">
    <property type="entry name" value="LIPID II ISOGLUTAMINYL SYNTHASE (GLUTAMINE-HYDROLYZING) SUBUNIT GATD"/>
    <property type="match status" value="1"/>
</dbReference>
<dbReference type="GO" id="GO:0016740">
    <property type="term" value="F:transferase activity"/>
    <property type="evidence" value="ECO:0007669"/>
    <property type="project" value="UniProtKB-KW"/>
</dbReference>
<comment type="subunit">
    <text evidence="2">Forms a heterodimer with MurT.</text>
</comment>
<keyword evidence="2" id="KW-0378">Hydrolase</keyword>
<dbReference type="GO" id="GO:0071555">
    <property type="term" value="P:cell wall organization"/>
    <property type="evidence" value="ECO:0007669"/>
    <property type="project" value="UniProtKB-KW"/>
</dbReference>
<feature type="active site" description="Nucleophile" evidence="2">
    <location>
        <position position="94"/>
    </location>
</feature>
<keyword evidence="4" id="KW-0808">Transferase</keyword>
<gene>
    <name evidence="2" type="primary">gatD</name>
    <name evidence="4" type="ORF">A2134_00675</name>
</gene>
<dbReference type="CDD" id="cd01750">
    <property type="entry name" value="GATase1_CobQ"/>
    <property type="match status" value="1"/>
</dbReference>
<protein>
    <recommendedName>
        <fullName evidence="2">Lipid II isoglutaminyl synthase (glutamine-hydrolyzing) subunit GatD</fullName>
        <ecNumber evidence="2">6.3.5.13</ecNumber>
    </recommendedName>
    <alternativeName>
        <fullName evidence="2">Lipid II isoglutaminyl synthase glutaminase subunit</fullName>
        <ecNumber evidence="2">3.5.1.2</ecNumber>
    </alternativeName>
</protein>
<comment type="pathway">
    <text evidence="2">Cell wall biogenesis; peptidoglycan biosynthesis.</text>
</comment>
<dbReference type="InterPro" id="IPR033949">
    <property type="entry name" value="CobQ_GATase1"/>
</dbReference>
<dbReference type="STRING" id="1802595.A2134_00675"/>
<reference evidence="4 5" key="1">
    <citation type="journal article" date="2016" name="Nat. Commun.">
        <title>Thousands of microbial genomes shed light on interconnected biogeochemical processes in an aquifer system.</title>
        <authorList>
            <person name="Anantharaman K."/>
            <person name="Brown C.T."/>
            <person name="Hug L.A."/>
            <person name="Sharon I."/>
            <person name="Castelle C.J."/>
            <person name="Probst A.J."/>
            <person name="Thomas B.C."/>
            <person name="Singh A."/>
            <person name="Wilkins M.J."/>
            <person name="Karaoz U."/>
            <person name="Brodie E.L."/>
            <person name="Williams K.H."/>
            <person name="Hubbard S.S."/>
            <person name="Banfield J.F."/>
        </authorList>
    </citation>
    <scope>NUCLEOTIDE SEQUENCE [LARGE SCALE GENOMIC DNA]</scope>
</reference>
<dbReference type="SUPFAM" id="SSF52317">
    <property type="entry name" value="Class I glutamine amidotransferase-like"/>
    <property type="match status" value="1"/>
</dbReference>
<dbReference type="PROSITE" id="PS51274">
    <property type="entry name" value="GATASE_COBBQ"/>
    <property type="match status" value="1"/>
</dbReference>
<dbReference type="Proteomes" id="UP000178162">
    <property type="component" value="Unassembled WGS sequence"/>
</dbReference>
<feature type="domain" description="CobB/CobQ-like glutamine amidotransferase" evidence="3">
    <location>
        <begin position="4"/>
        <end position="206"/>
    </location>
</feature>
<dbReference type="UniPathway" id="UPA00219"/>
<dbReference type="Gene3D" id="3.40.50.880">
    <property type="match status" value="1"/>
</dbReference>
<dbReference type="PANTHER" id="PTHR21343">
    <property type="entry name" value="DETHIOBIOTIN SYNTHETASE"/>
    <property type="match status" value="1"/>
</dbReference>
<proteinExistence type="inferred from homology"/>
<dbReference type="EC" id="3.5.1.2" evidence="2"/>
<evidence type="ECO:0000256" key="2">
    <source>
        <dbReference type="HAMAP-Rule" id="MF_02213"/>
    </source>
</evidence>